<dbReference type="AlphaFoldDB" id="A0A6S7E1C3"/>
<dbReference type="GO" id="GO:0000156">
    <property type="term" value="F:phosphorelay response regulator activity"/>
    <property type="evidence" value="ECO:0007669"/>
    <property type="project" value="TreeGrafter"/>
</dbReference>
<keyword evidence="1" id="KW-0597">Phosphoprotein</keyword>
<dbReference type="Gene3D" id="3.40.50.2300">
    <property type="match status" value="1"/>
</dbReference>
<dbReference type="InterPro" id="IPR001867">
    <property type="entry name" value="OmpR/PhoB-type_DNA-bd"/>
</dbReference>
<evidence type="ECO:0000256" key="2">
    <source>
        <dbReference type="ARBA" id="ARBA00023012"/>
    </source>
</evidence>
<name>A0A6S7E1C3_9BURK</name>
<organism evidence="10 11">
    <name type="scientific">Achromobacter pulmonis</name>
    <dbReference type="NCBI Taxonomy" id="1389932"/>
    <lineage>
        <taxon>Bacteria</taxon>
        <taxon>Pseudomonadati</taxon>
        <taxon>Pseudomonadota</taxon>
        <taxon>Betaproteobacteria</taxon>
        <taxon>Burkholderiales</taxon>
        <taxon>Alcaligenaceae</taxon>
        <taxon>Achromobacter</taxon>
    </lineage>
</organism>
<keyword evidence="5" id="KW-0804">Transcription</keyword>
<keyword evidence="2" id="KW-0902">Two-component regulatory system</keyword>
<keyword evidence="3" id="KW-0805">Transcription regulation</keyword>
<feature type="domain" description="OmpR/PhoB-type" evidence="9">
    <location>
        <begin position="124"/>
        <end position="224"/>
    </location>
</feature>
<evidence type="ECO:0000256" key="4">
    <source>
        <dbReference type="ARBA" id="ARBA00023125"/>
    </source>
</evidence>
<reference evidence="10 11" key="1">
    <citation type="submission" date="2020-04" db="EMBL/GenBank/DDBJ databases">
        <authorList>
            <person name="De Canck E."/>
        </authorList>
    </citation>
    <scope>NUCLEOTIDE SEQUENCE [LARGE SCALE GENOMIC DNA]</scope>
    <source>
        <strain evidence="10 11">LMG 26788</strain>
    </source>
</reference>
<evidence type="ECO:0000256" key="5">
    <source>
        <dbReference type="ARBA" id="ARBA00023163"/>
    </source>
</evidence>
<dbReference type="Pfam" id="PF00072">
    <property type="entry name" value="Response_reg"/>
    <property type="match status" value="1"/>
</dbReference>
<dbReference type="Gene3D" id="1.10.10.10">
    <property type="entry name" value="Winged helix-like DNA-binding domain superfamily/Winged helix DNA-binding domain"/>
    <property type="match status" value="1"/>
</dbReference>
<dbReference type="SUPFAM" id="SSF52172">
    <property type="entry name" value="CheY-like"/>
    <property type="match status" value="1"/>
</dbReference>
<dbReference type="InterPro" id="IPR011006">
    <property type="entry name" value="CheY-like_superfamily"/>
</dbReference>
<dbReference type="InterPro" id="IPR036388">
    <property type="entry name" value="WH-like_DNA-bd_sf"/>
</dbReference>
<dbReference type="SUPFAM" id="SSF46894">
    <property type="entry name" value="C-terminal effector domain of the bipartite response regulators"/>
    <property type="match status" value="1"/>
</dbReference>
<evidence type="ECO:0008006" key="12">
    <source>
        <dbReference type="Google" id="ProtNLM"/>
    </source>
</evidence>
<dbReference type="GO" id="GO:0005829">
    <property type="term" value="C:cytosol"/>
    <property type="evidence" value="ECO:0007669"/>
    <property type="project" value="TreeGrafter"/>
</dbReference>
<evidence type="ECO:0000313" key="10">
    <source>
        <dbReference type="EMBL" id="CAB3891928.1"/>
    </source>
</evidence>
<evidence type="ECO:0000256" key="3">
    <source>
        <dbReference type="ARBA" id="ARBA00023015"/>
    </source>
</evidence>
<dbReference type="Proteomes" id="UP000494203">
    <property type="component" value="Unassembled WGS sequence"/>
</dbReference>
<dbReference type="GO" id="GO:0032993">
    <property type="term" value="C:protein-DNA complex"/>
    <property type="evidence" value="ECO:0007669"/>
    <property type="project" value="TreeGrafter"/>
</dbReference>
<evidence type="ECO:0000256" key="7">
    <source>
        <dbReference type="PROSITE-ProRule" id="PRU01091"/>
    </source>
</evidence>
<protein>
    <recommendedName>
        <fullName evidence="12">DNA-binding response regulator</fullName>
    </recommendedName>
</protein>
<dbReference type="InterPro" id="IPR039420">
    <property type="entry name" value="WalR-like"/>
</dbReference>
<keyword evidence="4 7" id="KW-0238">DNA-binding</keyword>
<evidence type="ECO:0000259" key="9">
    <source>
        <dbReference type="PROSITE" id="PS51755"/>
    </source>
</evidence>
<dbReference type="PANTHER" id="PTHR48111">
    <property type="entry name" value="REGULATOR OF RPOS"/>
    <property type="match status" value="1"/>
</dbReference>
<evidence type="ECO:0000256" key="1">
    <source>
        <dbReference type="ARBA" id="ARBA00022553"/>
    </source>
</evidence>
<evidence type="ECO:0000256" key="6">
    <source>
        <dbReference type="PROSITE-ProRule" id="PRU00169"/>
    </source>
</evidence>
<gene>
    <name evidence="10" type="ORF">LMG26788_03822</name>
</gene>
<evidence type="ECO:0000259" key="8">
    <source>
        <dbReference type="PROSITE" id="PS50110"/>
    </source>
</evidence>
<dbReference type="PROSITE" id="PS51755">
    <property type="entry name" value="OMPR_PHOB"/>
    <property type="match status" value="1"/>
</dbReference>
<dbReference type="InterPro" id="IPR001789">
    <property type="entry name" value="Sig_transdc_resp-reg_receiver"/>
</dbReference>
<dbReference type="PROSITE" id="PS50110">
    <property type="entry name" value="RESPONSE_REGULATORY"/>
    <property type="match status" value="1"/>
</dbReference>
<sequence>MRILVVEDPPEWAETVSRHVAGLGHDVHTCGTLHDALDRIRREPPQILVSGAPLPDGDMLAHIAALHRAFPTMGIIVLTANVRITTQLQGMSDGADHYLIKPVQLPLLAVTLSALERRLVTASPAPPQPGDWTLDVESRQLRSAQGEQVSLTAKESIVMASLIQSPKFPISHKRLSQILGYPEVIYDKHRIDALLYRVRKKLATIHGTPMQIRNIYSEGSLLVLRDISVRLAARACPSRA</sequence>
<accession>A0A6S7E1C3</accession>
<dbReference type="EMBL" id="CADIKZ010000010">
    <property type="protein sequence ID" value="CAB3891928.1"/>
    <property type="molecule type" value="Genomic_DNA"/>
</dbReference>
<dbReference type="PANTHER" id="PTHR48111:SF1">
    <property type="entry name" value="TWO-COMPONENT RESPONSE REGULATOR ORR33"/>
    <property type="match status" value="1"/>
</dbReference>
<feature type="DNA-binding region" description="OmpR/PhoB-type" evidence="7">
    <location>
        <begin position="124"/>
        <end position="224"/>
    </location>
</feature>
<dbReference type="GO" id="GO:0000976">
    <property type="term" value="F:transcription cis-regulatory region binding"/>
    <property type="evidence" value="ECO:0007669"/>
    <property type="project" value="TreeGrafter"/>
</dbReference>
<proteinExistence type="predicted"/>
<evidence type="ECO:0000313" key="11">
    <source>
        <dbReference type="Proteomes" id="UP000494203"/>
    </source>
</evidence>
<keyword evidence="11" id="KW-1185">Reference proteome</keyword>
<dbReference type="SMART" id="SM00448">
    <property type="entry name" value="REC"/>
    <property type="match status" value="1"/>
</dbReference>
<dbReference type="InterPro" id="IPR016032">
    <property type="entry name" value="Sig_transdc_resp-reg_C-effctor"/>
</dbReference>
<dbReference type="GO" id="GO:0006355">
    <property type="term" value="P:regulation of DNA-templated transcription"/>
    <property type="evidence" value="ECO:0007669"/>
    <property type="project" value="InterPro"/>
</dbReference>
<dbReference type="RefSeq" id="WP_175141419.1">
    <property type="nucleotide sequence ID" value="NZ_CADIKZ010000010.1"/>
</dbReference>
<comment type="caution">
    <text evidence="6">Lacks conserved residue(s) required for the propagation of feature annotation.</text>
</comment>
<dbReference type="CDD" id="cd00156">
    <property type="entry name" value="REC"/>
    <property type="match status" value="1"/>
</dbReference>
<feature type="domain" description="Response regulatory" evidence="8">
    <location>
        <begin position="2"/>
        <end position="116"/>
    </location>
</feature>